<dbReference type="AlphaFoldDB" id="A0A5J4UJK4"/>
<gene>
    <name evidence="2" type="ORF">EZS28_034678</name>
</gene>
<dbReference type="Proteomes" id="UP000324800">
    <property type="component" value="Unassembled WGS sequence"/>
</dbReference>
<comment type="caution">
    <text evidence="2">The sequence shown here is derived from an EMBL/GenBank/DDBJ whole genome shotgun (WGS) entry which is preliminary data.</text>
</comment>
<accession>A0A5J4UJK4</accession>
<sequence length="486" mass="56045">MSRIRQQSTNNSRENEQLDQHAGQPLPVPENQPAKNEAVLSFMKNLLNQTKRIPEEQQHQQLIASAQLLIEQYYDEKVDDFDRTGKSPTKYELIALEDRIQATLGLEINKKGDVEKAGELKLEFEADVCKLAIDCQRATAATIASLATNDAESATEEIFISHRLAHVIAGKALQRRDQALAPPMFRGPLGLDVSVSDVFRKKSKEKLKEQAKTTKFIEHPKEIGATNPKYAVQPAEATIAKQFQQLSWLGPRRHLHRTYIPHKCPNRNESGLSKAIRLIKKNRKLKILGARVRRPDDQHIIIQGMVQKEGIMPQYSMDLGKTSVPDRLMAMLDQLDKIGSIQTIIRGAQPEWISPAAPFFLQSQQQPHQFRGTLEQEQEYMNQLKKQLSSGVVKEMDNVQVNNPTFLVPCQDWRLRNIFAFIIMIIYQHNQRISKWMDQKSYAYLRRYYWRNWHHFQKPYELDPFVPELANMNNAVNKDINIPKQL</sequence>
<feature type="region of interest" description="Disordered" evidence="1">
    <location>
        <begin position="1"/>
        <end position="32"/>
    </location>
</feature>
<protein>
    <submittedName>
        <fullName evidence="2">Uncharacterized protein</fullName>
    </submittedName>
</protein>
<name>A0A5J4UJK4_9EUKA</name>
<evidence type="ECO:0000313" key="2">
    <source>
        <dbReference type="EMBL" id="KAA6369795.1"/>
    </source>
</evidence>
<dbReference type="EMBL" id="SNRW01016009">
    <property type="protein sequence ID" value="KAA6369795.1"/>
    <property type="molecule type" value="Genomic_DNA"/>
</dbReference>
<organism evidence="2 3">
    <name type="scientific">Streblomastix strix</name>
    <dbReference type="NCBI Taxonomy" id="222440"/>
    <lineage>
        <taxon>Eukaryota</taxon>
        <taxon>Metamonada</taxon>
        <taxon>Preaxostyla</taxon>
        <taxon>Oxymonadida</taxon>
        <taxon>Streblomastigidae</taxon>
        <taxon>Streblomastix</taxon>
    </lineage>
</organism>
<proteinExistence type="predicted"/>
<feature type="compositionally biased region" description="Polar residues" evidence="1">
    <location>
        <begin position="1"/>
        <end position="12"/>
    </location>
</feature>
<evidence type="ECO:0000313" key="3">
    <source>
        <dbReference type="Proteomes" id="UP000324800"/>
    </source>
</evidence>
<evidence type="ECO:0000256" key="1">
    <source>
        <dbReference type="SAM" id="MobiDB-lite"/>
    </source>
</evidence>
<reference evidence="2 3" key="1">
    <citation type="submission" date="2019-03" db="EMBL/GenBank/DDBJ databases">
        <title>Single cell metagenomics reveals metabolic interactions within the superorganism composed of flagellate Streblomastix strix and complex community of Bacteroidetes bacteria on its surface.</title>
        <authorList>
            <person name="Treitli S.C."/>
            <person name="Kolisko M."/>
            <person name="Husnik F."/>
            <person name="Keeling P."/>
            <person name="Hampl V."/>
        </authorList>
    </citation>
    <scope>NUCLEOTIDE SEQUENCE [LARGE SCALE GENOMIC DNA]</scope>
    <source>
        <strain evidence="2">ST1C</strain>
    </source>
</reference>